<feature type="region of interest" description="Disordered" evidence="2">
    <location>
        <begin position="225"/>
        <end position="254"/>
    </location>
</feature>
<protein>
    <submittedName>
        <fullName evidence="3">Uncharacterized protein</fullName>
    </submittedName>
</protein>
<dbReference type="EMBL" id="JACAGC010000007">
    <property type="protein sequence ID" value="KAF6357104.1"/>
    <property type="molecule type" value="Genomic_DNA"/>
</dbReference>
<sequence length="565" mass="64335">MVSAETLQNVLEQFTRIKAQFRKQRVVQAQTYRSMVERFVRVRAQLREAREERLREREARSAWETQASSWHTTFLAMEGVAFILMICCGLSIRWLWTSYKEASTHSDTWHSEQDSDQVGMESDSGQEDVWPPHSVWCPVATVLRSWTPKERWEDLDGSPASVERALQALAEWLPEEEKATASRVGWLFLMALSLNTENALNEMAQVPDQVSRLEALEARGRLLEAGPHSGDSEAEAEEASGDNVVPNPQAQPILKQRVKREQTLGPRGVAAGNPAVTEFTTYTPYTPTELQELGRRYRQRPGEPVSAWLLRLWDEGADSILCSPGEMEKLAFVTVHPSLRQRLQNCRSLAHDQGNHSLMEWLTAAVRTVWGQAGELPDTVSQWQSYLDLTQIIREMGMRHAIFNLNMQGPDDELFTASMRDLVLDTAPASAFGSLVAILTPYVGRRIHEVTTAMATLGDVESRRRRKLRQEVRTVETWKPKPKVKGRGRGPQRVTRAQMWRDLVAAGVDREKIDGKPNSFLLELWKQLRPEQQFQRSIKETPGQARPVSLQDFMQPLEDNSFQLD</sequence>
<proteinExistence type="predicted"/>
<dbReference type="PANTHER" id="PTHR48195:SF1">
    <property type="entry name" value="RIKEN CDNA 2410002F23 GENE"/>
    <property type="match status" value="1"/>
</dbReference>
<dbReference type="Proteomes" id="UP000585614">
    <property type="component" value="Unassembled WGS sequence"/>
</dbReference>
<gene>
    <name evidence="3" type="ORF">mRhiFer1_010028</name>
</gene>
<evidence type="ECO:0000313" key="3">
    <source>
        <dbReference type="EMBL" id="KAF6357104.1"/>
    </source>
</evidence>
<feature type="coiled-coil region" evidence="1">
    <location>
        <begin position="4"/>
        <end position="66"/>
    </location>
</feature>
<organism evidence="3 4">
    <name type="scientific">Rhinolophus ferrumequinum</name>
    <name type="common">Greater horseshoe bat</name>
    <dbReference type="NCBI Taxonomy" id="59479"/>
    <lineage>
        <taxon>Eukaryota</taxon>
        <taxon>Metazoa</taxon>
        <taxon>Chordata</taxon>
        <taxon>Craniata</taxon>
        <taxon>Vertebrata</taxon>
        <taxon>Euteleostomi</taxon>
        <taxon>Mammalia</taxon>
        <taxon>Eutheria</taxon>
        <taxon>Laurasiatheria</taxon>
        <taxon>Chiroptera</taxon>
        <taxon>Yinpterochiroptera</taxon>
        <taxon>Rhinolophoidea</taxon>
        <taxon>Rhinolophidae</taxon>
        <taxon>Rhinolophinae</taxon>
        <taxon>Rhinolophus</taxon>
    </lineage>
</organism>
<evidence type="ECO:0000256" key="1">
    <source>
        <dbReference type="SAM" id="Coils"/>
    </source>
</evidence>
<dbReference type="GO" id="GO:0009615">
    <property type="term" value="P:response to virus"/>
    <property type="evidence" value="ECO:0007669"/>
    <property type="project" value="TreeGrafter"/>
</dbReference>
<keyword evidence="1" id="KW-0175">Coiled coil</keyword>
<reference evidence="3 4" key="1">
    <citation type="journal article" date="2020" name="Nature">
        <title>Six reference-quality genomes reveal evolution of bat adaptations.</title>
        <authorList>
            <person name="Jebb D."/>
            <person name="Huang Z."/>
            <person name="Pippel M."/>
            <person name="Hughes G.M."/>
            <person name="Lavrichenko K."/>
            <person name="Devanna P."/>
            <person name="Winkler S."/>
            <person name="Jermiin L.S."/>
            <person name="Skirmuntt E.C."/>
            <person name="Katzourakis A."/>
            <person name="Burkitt-Gray L."/>
            <person name="Ray D.A."/>
            <person name="Sullivan K.A.M."/>
            <person name="Roscito J.G."/>
            <person name="Kirilenko B.M."/>
            <person name="Davalos L.M."/>
            <person name="Corthals A.P."/>
            <person name="Power M.L."/>
            <person name="Jones G."/>
            <person name="Ransome R.D."/>
            <person name="Dechmann D.K.N."/>
            <person name="Locatelli A.G."/>
            <person name="Puechmaille S.J."/>
            <person name="Fedrigo O."/>
            <person name="Jarvis E.D."/>
            <person name="Hiller M."/>
            <person name="Vernes S.C."/>
            <person name="Myers E.W."/>
            <person name="Teeling E.C."/>
        </authorList>
    </citation>
    <scope>NUCLEOTIDE SEQUENCE [LARGE SCALE GENOMIC DNA]</scope>
    <source>
        <strain evidence="3">MRhiFer1</strain>
        <tissue evidence="3">Lung</tissue>
    </source>
</reference>
<dbReference type="PANTHER" id="PTHR48195">
    <property type="entry name" value="FRIEND VIRUS SUSCEPTIBILITY PROTEIN 1"/>
    <property type="match status" value="1"/>
</dbReference>
<comment type="caution">
    <text evidence="3">The sequence shown here is derived from an EMBL/GenBank/DDBJ whole genome shotgun (WGS) entry which is preliminary data.</text>
</comment>
<dbReference type="AlphaFoldDB" id="A0A7J7Y5L1"/>
<dbReference type="InterPro" id="IPR053270">
    <property type="entry name" value="Fv1_restriction_factor"/>
</dbReference>
<evidence type="ECO:0000256" key="2">
    <source>
        <dbReference type="SAM" id="MobiDB-lite"/>
    </source>
</evidence>
<name>A0A7J7Y5L1_RHIFE</name>
<evidence type="ECO:0000313" key="4">
    <source>
        <dbReference type="Proteomes" id="UP000585614"/>
    </source>
</evidence>
<feature type="region of interest" description="Disordered" evidence="2">
    <location>
        <begin position="106"/>
        <end position="128"/>
    </location>
</feature>
<feature type="region of interest" description="Disordered" evidence="2">
    <location>
        <begin position="537"/>
        <end position="565"/>
    </location>
</feature>
<dbReference type="GO" id="GO:0005794">
    <property type="term" value="C:Golgi apparatus"/>
    <property type="evidence" value="ECO:0007669"/>
    <property type="project" value="TreeGrafter"/>
</dbReference>
<accession>A0A7J7Y5L1</accession>